<name>A0A3B0V087_9ZZZZ</name>
<keyword evidence="2" id="KW-1133">Transmembrane helix</keyword>
<evidence type="ECO:0000313" key="4">
    <source>
        <dbReference type="EMBL" id="VAW25564.1"/>
    </source>
</evidence>
<reference evidence="4" key="1">
    <citation type="submission" date="2018-06" db="EMBL/GenBank/DDBJ databases">
        <authorList>
            <person name="Zhirakovskaya E."/>
        </authorList>
    </citation>
    <scope>NUCLEOTIDE SEQUENCE</scope>
</reference>
<sequence>YENARNRIKQKKRLYFHFIFFLIGSVFFIVLNKVLKIGETLFENWFVWAIFLWLFFIILHFINVFVTNRFMGKEWERKQLDKLVLKQEQKIAQLEKKIASEMQDKTKDLPNTPESKKKEHFNNNSIKE</sequence>
<evidence type="ECO:0000259" key="3">
    <source>
        <dbReference type="Pfam" id="PF13239"/>
    </source>
</evidence>
<feature type="transmembrane region" description="Helical" evidence="2">
    <location>
        <begin position="45"/>
        <end position="66"/>
    </location>
</feature>
<keyword evidence="2" id="KW-0812">Transmembrane</keyword>
<feature type="domain" description="2TM" evidence="3">
    <location>
        <begin position="3"/>
        <end position="83"/>
    </location>
</feature>
<organism evidence="4">
    <name type="scientific">hydrothermal vent metagenome</name>
    <dbReference type="NCBI Taxonomy" id="652676"/>
    <lineage>
        <taxon>unclassified sequences</taxon>
        <taxon>metagenomes</taxon>
        <taxon>ecological metagenomes</taxon>
    </lineage>
</organism>
<keyword evidence="2" id="KW-0472">Membrane</keyword>
<dbReference type="InterPro" id="IPR025698">
    <property type="entry name" value="2TM_dom"/>
</dbReference>
<proteinExistence type="predicted"/>
<protein>
    <recommendedName>
        <fullName evidence="3">2TM domain-containing protein</fullName>
    </recommendedName>
</protein>
<feature type="transmembrane region" description="Helical" evidence="2">
    <location>
        <begin position="14"/>
        <end position="33"/>
    </location>
</feature>
<gene>
    <name evidence="4" type="ORF">MNBD_BACTEROID04-397</name>
</gene>
<evidence type="ECO:0000256" key="1">
    <source>
        <dbReference type="SAM" id="MobiDB-lite"/>
    </source>
</evidence>
<feature type="non-terminal residue" evidence="4">
    <location>
        <position position="1"/>
    </location>
</feature>
<evidence type="ECO:0000256" key="2">
    <source>
        <dbReference type="SAM" id="Phobius"/>
    </source>
</evidence>
<dbReference type="Pfam" id="PF13239">
    <property type="entry name" value="2TM"/>
    <property type="match status" value="1"/>
</dbReference>
<feature type="region of interest" description="Disordered" evidence="1">
    <location>
        <begin position="101"/>
        <end position="128"/>
    </location>
</feature>
<dbReference type="AlphaFoldDB" id="A0A3B0V087"/>
<dbReference type="EMBL" id="UOER01000447">
    <property type="protein sequence ID" value="VAW25564.1"/>
    <property type="molecule type" value="Genomic_DNA"/>
</dbReference>
<accession>A0A3B0V087</accession>